<sequence>MGRTAIAVCGLLSLYHIHLATALPSTLYPRTSSARYDYVVVGGGNAGLAVASRLTEDPSVTVVVLEAGPNAEDLPDVFIPGFAGAGKSFASLNWAYKTVPQENFGGRAVGVAAGKALGGGTVINSMIHPRAEKEQYDGWGVLNDDPQWTWEALLPYFKKSESFVSPDEYQVQNDVRDLEEVHGTSSEGRVKVGFPNYFYPQSHLWASAIDFEPSPDLADGKPQGTVGVSPNALDAHNNTRCSAACGYYTPFKDRPNLTVLTEVLATKIVWDPPAANTTLRAVAVQFQAKDGHMWQVFVRKEVVLSAGAIGSPKILELSGVGNATILERAGVKTVLDLPTVGENFIDHVHSWANAFTTAELTRDSLKLDPDLDEEQQQLWYLNRTGMYSAAPRTLSLALPSQLFKDDVELNDLLEKTRKDAKYYAELFSNGNENLARGIEWQYEFALKGLEEDNSAPVEINFEPGYAGPTKNFSDRPARKFSAINAVLVNPWSRGRTHISSSDAKDMPTIDPAYYAHPLDLITHVKSIQLGREMLRMPPLDTIYDGEFEPGDDVKTEDALTEWAVDTSGSDNHIMGSLAMMPEEYGGVVDSRLRVYGVENVRVVDASIIPFPISAHLSATVYMIAERGSDFIKEDARMGRA</sequence>
<dbReference type="InParanoid" id="A0A409YWB0"/>
<dbReference type="GO" id="GO:0050660">
    <property type="term" value="F:flavin adenine dinucleotide binding"/>
    <property type="evidence" value="ECO:0007669"/>
    <property type="project" value="InterPro"/>
</dbReference>
<dbReference type="STRING" id="231916.A0A409YWB0"/>
<evidence type="ECO:0000256" key="19">
    <source>
        <dbReference type="SAM" id="SignalP"/>
    </source>
</evidence>
<dbReference type="InterPro" id="IPR000172">
    <property type="entry name" value="GMC_OxRdtase_N"/>
</dbReference>
<evidence type="ECO:0000256" key="7">
    <source>
        <dbReference type="ARBA" id="ARBA00022630"/>
    </source>
</evidence>
<keyword evidence="11" id="KW-0325">Glycoprotein</keyword>
<dbReference type="PANTHER" id="PTHR11552:SF201">
    <property type="entry name" value="GLUCOSE-METHANOL-CHOLINE OXIDOREDUCTASE N-TERMINAL DOMAIN-CONTAINING PROTEIN"/>
    <property type="match status" value="1"/>
</dbReference>
<evidence type="ECO:0000256" key="14">
    <source>
        <dbReference type="ARBA" id="ARBA00034010"/>
    </source>
</evidence>
<reference evidence="21 22" key="1">
    <citation type="journal article" date="2018" name="Evol. Lett.">
        <title>Horizontal gene cluster transfer increased hallucinogenic mushroom diversity.</title>
        <authorList>
            <person name="Reynolds H.T."/>
            <person name="Vijayakumar V."/>
            <person name="Gluck-Thaler E."/>
            <person name="Korotkin H.B."/>
            <person name="Matheny P.B."/>
            <person name="Slot J.C."/>
        </authorList>
    </citation>
    <scope>NUCLEOTIDE SEQUENCE [LARGE SCALE GENOMIC DNA]</scope>
    <source>
        <strain evidence="21 22">SRW20</strain>
    </source>
</reference>
<dbReference type="InterPro" id="IPR036188">
    <property type="entry name" value="FAD/NAD-bd_sf"/>
</dbReference>
<comment type="subunit">
    <text evidence="4">Monomer.</text>
</comment>
<evidence type="ECO:0000256" key="9">
    <source>
        <dbReference type="ARBA" id="ARBA00022827"/>
    </source>
</evidence>
<keyword evidence="9" id="KW-0274">FAD</keyword>
<dbReference type="Pfam" id="PF05199">
    <property type="entry name" value="GMC_oxred_C"/>
    <property type="match status" value="1"/>
</dbReference>
<dbReference type="OrthoDB" id="269227at2759"/>
<keyword evidence="10" id="KW-0560">Oxidoreductase</keyword>
<evidence type="ECO:0000259" key="20">
    <source>
        <dbReference type="PROSITE" id="PS00624"/>
    </source>
</evidence>
<dbReference type="Gene3D" id="3.30.560.10">
    <property type="entry name" value="Glucose Oxidase, domain 3"/>
    <property type="match status" value="1"/>
</dbReference>
<comment type="cofactor">
    <cofactor evidence="1">
        <name>FAD</name>
        <dbReference type="ChEBI" id="CHEBI:57692"/>
    </cofactor>
</comment>
<comment type="catalytic activity">
    <reaction evidence="13">
        <text>pyranose + acceptor = pyranos-2-ulose + reduced acceptor.</text>
        <dbReference type="EC" id="1.1.99.29"/>
    </reaction>
</comment>
<evidence type="ECO:0000256" key="15">
    <source>
        <dbReference type="ARBA" id="ARBA00034029"/>
    </source>
</evidence>
<dbReference type="GO" id="GO:0005576">
    <property type="term" value="C:extracellular region"/>
    <property type="evidence" value="ECO:0007669"/>
    <property type="project" value="UniProtKB-SubCell"/>
</dbReference>
<feature type="active site" description="Proton acceptor" evidence="18">
    <location>
        <position position="615"/>
    </location>
</feature>
<dbReference type="InterPro" id="IPR007867">
    <property type="entry name" value="GMC_OxRtase_C"/>
</dbReference>
<dbReference type="Pfam" id="PF00732">
    <property type="entry name" value="GMC_oxred_N"/>
    <property type="match status" value="1"/>
</dbReference>
<keyword evidence="6" id="KW-0964">Secreted</keyword>
<dbReference type="Gene3D" id="3.50.50.60">
    <property type="entry name" value="FAD/NAD(P)-binding domain"/>
    <property type="match status" value="1"/>
</dbReference>
<evidence type="ECO:0000256" key="17">
    <source>
        <dbReference type="ARBA" id="ARBA00034059"/>
    </source>
</evidence>
<evidence type="ECO:0000256" key="13">
    <source>
        <dbReference type="ARBA" id="ARBA00033986"/>
    </source>
</evidence>
<keyword evidence="7" id="KW-0285">Flavoprotein</keyword>
<feature type="signal peptide" evidence="19">
    <location>
        <begin position="1"/>
        <end position="22"/>
    </location>
</feature>
<comment type="similarity">
    <text evidence="3">Belongs to the GMC oxidoreductase family.</text>
</comment>
<evidence type="ECO:0000256" key="8">
    <source>
        <dbReference type="ARBA" id="ARBA00022729"/>
    </source>
</evidence>
<evidence type="ECO:0000256" key="5">
    <source>
        <dbReference type="ARBA" id="ARBA00013177"/>
    </source>
</evidence>
<evidence type="ECO:0000256" key="1">
    <source>
        <dbReference type="ARBA" id="ARBA00001974"/>
    </source>
</evidence>
<evidence type="ECO:0000256" key="12">
    <source>
        <dbReference type="ARBA" id="ARBA00024699"/>
    </source>
</evidence>
<dbReference type="EC" id="1.1.99.29" evidence="5"/>
<keyword evidence="8 19" id="KW-0732">Signal</keyword>
<evidence type="ECO:0000256" key="18">
    <source>
        <dbReference type="PIRSR" id="PIRSR000137-1"/>
    </source>
</evidence>
<gene>
    <name evidence="21" type="ORF">CVT26_013674</name>
</gene>
<evidence type="ECO:0000256" key="11">
    <source>
        <dbReference type="ARBA" id="ARBA00023180"/>
    </source>
</evidence>
<dbReference type="PIRSF" id="PIRSF000137">
    <property type="entry name" value="Alcohol_oxidase"/>
    <property type="match status" value="1"/>
</dbReference>
<dbReference type="Proteomes" id="UP000284706">
    <property type="component" value="Unassembled WGS sequence"/>
</dbReference>
<accession>A0A409YWB0</accession>
<dbReference type="SUPFAM" id="SSF51905">
    <property type="entry name" value="FAD/NAD(P)-binding domain"/>
    <property type="match status" value="1"/>
</dbReference>
<dbReference type="AlphaFoldDB" id="A0A409YWB0"/>
<evidence type="ECO:0000256" key="10">
    <source>
        <dbReference type="ARBA" id="ARBA00023002"/>
    </source>
</evidence>
<comment type="catalytic activity">
    <reaction evidence="15">
        <text>pyranose + acceptor = pyranos-3-ulose + reduced acceptor.</text>
        <dbReference type="EC" id="1.1.99.29"/>
    </reaction>
</comment>
<protein>
    <recommendedName>
        <fullName evidence="5">pyranose dehydrogenase (acceptor)</fullName>
        <ecNumber evidence="5">1.1.99.29</ecNumber>
    </recommendedName>
</protein>
<keyword evidence="22" id="KW-1185">Reference proteome</keyword>
<comment type="caution">
    <text evidence="21">The sequence shown here is derived from an EMBL/GenBank/DDBJ whole genome shotgun (WGS) entry which is preliminary data.</text>
</comment>
<organism evidence="21 22">
    <name type="scientific">Gymnopilus dilepis</name>
    <dbReference type="NCBI Taxonomy" id="231916"/>
    <lineage>
        <taxon>Eukaryota</taxon>
        <taxon>Fungi</taxon>
        <taxon>Dikarya</taxon>
        <taxon>Basidiomycota</taxon>
        <taxon>Agaricomycotina</taxon>
        <taxon>Agaricomycetes</taxon>
        <taxon>Agaricomycetidae</taxon>
        <taxon>Agaricales</taxon>
        <taxon>Agaricineae</taxon>
        <taxon>Hymenogastraceae</taxon>
        <taxon>Gymnopilus</taxon>
    </lineage>
</organism>
<dbReference type="SUPFAM" id="SSF54373">
    <property type="entry name" value="FAD-linked reductases, C-terminal domain"/>
    <property type="match status" value="1"/>
</dbReference>
<dbReference type="PANTHER" id="PTHR11552">
    <property type="entry name" value="GLUCOSE-METHANOL-CHOLINE GMC OXIDOREDUCTASE"/>
    <property type="match status" value="1"/>
</dbReference>
<comment type="catalytic activity">
    <reaction evidence="16">
        <text>a pyranoside + acceptor = a pyranosid-3-ulose + reduced acceptor.</text>
        <dbReference type="EC" id="1.1.99.29"/>
    </reaction>
</comment>
<dbReference type="PROSITE" id="PS00624">
    <property type="entry name" value="GMC_OXRED_2"/>
    <property type="match status" value="1"/>
</dbReference>
<evidence type="ECO:0000256" key="16">
    <source>
        <dbReference type="ARBA" id="ARBA00034050"/>
    </source>
</evidence>
<evidence type="ECO:0000313" key="22">
    <source>
        <dbReference type="Proteomes" id="UP000284706"/>
    </source>
</evidence>
<comment type="function">
    <text evidence="12">Catalyzes the single-oxidation or sequential double oxidation reaction of carbohydrates primarily at carbon-2 and/or carbon-3 with the concomitant reduction of the flavin. The enzyme exhibits a broad sugar substrate specificity, oxidizing different aldopyranoses to the corresponding C-1, C-2, C-3 or C-1,2, C-2,3 and C-3,4 (di)dehydro sugars with substrate-specific regioselectivity. Accepts only a narrow range of electron acceptors such as substituted benzoquinones and complexed metal ions and reacts extremely slowly with O(2) as acceptor. May play a role in the natural recycling of plant matter by oxidizing all major monosaccharides in lignocellulose and by reducing quinone compounds or reactive radical species generated during lignin depolymerization.</text>
</comment>
<comment type="catalytic activity">
    <reaction evidence="17">
        <text>a pyranoside + acceptor = a pyranosid-3,4-diulose + reduced acceptor.</text>
        <dbReference type="EC" id="1.1.99.29"/>
    </reaction>
</comment>
<feature type="domain" description="Glucose-methanol-choline oxidoreductase N-terminal" evidence="20">
    <location>
        <begin position="307"/>
        <end position="321"/>
    </location>
</feature>
<dbReference type="InterPro" id="IPR012132">
    <property type="entry name" value="GMC_OxRdtase"/>
</dbReference>
<comment type="subcellular location">
    <subcellularLocation>
        <location evidence="2">Secreted</location>
    </subcellularLocation>
</comment>
<comment type="catalytic activity">
    <reaction evidence="14">
        <text>pyranose + acceptor = pyranos-2,3-diulose + reduced acceptor.</text>
        <dbReference type="EC" id="1.1.99.29"/>
    </reaction>
</comment>
<feature type="chain" id="PRO_5019157605" description="pyranose dehydrogenase (acceptor)" evidence="19">
    <location>
        <begin position="23"/>
        <end position="640"/>
    </location>
</feature>
<name>A0A409YWB0_9AGAR</name>
<dbReference type="EMBL" id="NHYE01000136">
    <property type="protein sequence ID" value="PPR07314.1"/>
    <property type="molecule type" value="Genomic_DNA"/>
</dbReference>
<dbReference type="GO" id="GO:0033718">
    <property type="term" value="F:pyranose dehydrogenase (acceptor) activity"/>
    <property type="evidence" value="ECO:0007669"/>
    <property type="project" value="UniProtKB-EC"/>
</dbReference>
<evidence type="ECO:0000256" key="3">
    <source>
        <dbReference type="ARBA" id="ARBA00010790"/>
    </source>
</evidence>
<evidence type="ECO:0000256" key="6">
    <source>
        <dbReference type="ARBA" id="ARBA00022525"/>
    </source>
</evidence>
<evidence type="ECO:0000256" key="2">
    <source>
        <dbReference type="ARBA" id="ARBA00004613"/>
    </source>
</evidence>
<feature type="active site" description="Proton donor" evidence="18">
    <location>
        <position position="572"/>
    </location>
</feature>
<evidence type="ECO:0000256" key="4">
    <source>
        <dbReference type="ARBA" id="ARBA00011245"/>
    </source>
</evidence>
<proteinExistence type="inferred from homology"/>
<evidence type="ECO:0000313" key="21">
    <source>
        <dbReference type="EMBL" id="PPR07314.1"/>
    </source>
</evidence>